<keyword evidence="2" id="KW-1185">Reference proteome</keyword>
<name>A0A8S0PZA7_OLEEU</name>
<organism evidence="1 2">
    <name type="scientific">Olea europaea subsp. europaea</name>
    <dbReference type="NCBI Taxonomy" id="158383"/>
    <lineage>
        <taxon>Eukaryota</taxon>
        <taxon>Viridiplantae</taxon>
        <taxon>Streptophyta</taxon>
        <taxon>Embryophyta</taxon>
        <taxon>Tracheophyta</taxon>
        <taxon>Spermatophyta</taxon>
        <taxon>Magnoliopsida</taxon>
        <taxon>eudicotyledons</taxon>
        <taxon>Gunneridae</taxon>
        <taxon>Pentapetalae</taxon>
        <taxon>asterids</taxon>
        <taxon>lamiids</taxon>
        <taxon>Lamiales</taxon>
        <taxon>Oleaceae</taxon>
        <taxon>Oleeae</taxon>
        <taxon>Olea</taxon>
    </lineage>
</organism>
<sequence>MTKDSGRGDEEIFAQQTHNVVQCKAIDVFLSESEDVVNTNSTENQAEILEEGEVEVVSGDELNTVVKGHINSSKSSTKDMEGGSVMIDANHTFEQENTCGNVTDGGSDGEKVEDGHADCNSDSELGRILKGKNKDPSVRFSHRARARPGRLNLLWMNA</sequence>
<evidence type="ECO:0000313" key="2">
    <source>
        <dbReference type="Proteomes" id="UP000594638"/>
    </source>
</evidence>
<reference evidence="1 2" key="1">
    <citation type="submission" date="2019-12" db="EMBL/GenBank/DDBJ databases">
        <authorList>
            <person name="Alioto T."/>
            <person name="Alioto T."/>
            <person name="Gomez Garrido J."/>
        </authorList>
    </citation>
    <scope>NUCLEOTIDE SEQUENCE [LARGE SCALE GENOMIC DNA]</scope>
</reference>
<dbReference type="EMBL" id="CACTIH010000366">
    <property type="protein sequence ID" value="CAA2960056.1"/>
    <property type="molecule type" value="Genomic_DNA"/>
</dbReference>
<dbReference type="Gramene" id="OE9A072724T1">
    <property type="protein sequence ID" value="OE9A072724C1"/>
    <property type="gene ID" value="OE9A072724"/>
</dbReference>
<accession>A0A8S0PZA7</accession>
<dbReference type="AlphaFoldDB" id="A0A8S0PZA7"/>
<protein>
    <submittedName>
        <fullName evidence="1">Uncharacterized protein</fullName>
    </submittedName>
</protein>
<dbReference type="Proteomes" id="UP000594638">
    <property type="component" value="Unassembled WGS sequence"/>
</dbReference>
<evidence type="ECO:0000313" key="1">
    <source>
        <dbReference type="EMBL" id="CAA2960056.1"/>
    </source>
</evidence>
<proteinExistence type="predicted"/>
<gene>
    <name evidence="1" type="ORF">OLEA9_A072724</name>
</gene>
<comment type="caution">
    <text evidence="1">The sequence shown here is derived from an EMBL/GenBank/DDBJ whole genome shotgun (WGS) entry which is preliminary data.</text>
</comment>